<keyword evidence="3" id="KW-1185">Reference proteome</keyword>
<dbReference type="KEGG" id="ehx:EMIHUDRAFT_205414"/>
<dbReference type="EnsemblProtists" id="EOD26395">
    <property type="protein sequence ID" value="EOD26395"/>
    <property type="gene ID" value="EMIHUDRAFT_205414"/>
</dbReference>
<dbReference type="HOGENOM" id="CLU_574190_0_0_1"/>
<evidence type="ECO:0000313" key="3">
    <source>
        <dbReference type="Proteomes" id="UP000013827"/>
    </source>
</evidence>
<reference evidence="3" key="1">
    <citation type="journal article" date="2013" name="Nature">
        <title>Pan genome of the phytoplankton Emiliania underpins its global distribution.</title>
        <authorList>
            <person name="Read B.A."/>
            <person name="Kegel J."/>
            <person name="Klute M.J."/>
            <person name="Kuo A."/>
            <person name="Lefebvre S.C."/>
            <person name="Maumus F."/>
            <person name="Mayer C."/>
            <person name="Miller J."/>
            <person name="Monier A."/>
            <person name="Salamov A."/>
            <person name="Young J."/>
            <person name="Aguilar M."/>
            <person name="Claverie J.M."/>
            <person name="Frickenhaus S."/>
            <person name="Gonzalez K."/>
            <person name="Herman E.K."/>
            <person name="Lin Y.C."/>
            <person name="Napier J."/>
            <person name="Ogata H."/>
            <person name="Sarno A.F."/>
            <person name="Shmutz J."/>
            <person name="Schroeder D."/>
            <person name="de Vargas C."/>
            <person name="Verret F."/>
            <person name="von Dassow P."/>
            <person name="Valentin K."/>
            <person name="Van de Peer Y."/>
            <person name="Wheeler G."/>
            <person name="Dacks J.B."/>
            <person name="Delwiche C.F."/>
            <person name="Dyhrman S.T."/>
            <person name="Glockner G."/>
            <person name="John U."/>
            <person name="Richards T."/>
            <person name="Worden A.Z."/>
            <person name="Zhang X."/>
            <person name="Grigoriev I.V."/>
            <person name="Allen A.E."/>
            <person name="Bidle K."/>
            <person name="Borodovsky M."/>
            <person name="Bowler C."/>
            <person name="Brownlee C."/>
            <person name="Cock J.M."/>
            <person name="Elias M."/>
            <person name="Gladyshev V.N."/>
            <person name="Groth M."/>
            <person name="Guda C."/>
            <person name="Hadaegh A."/>
            <person name="Iglesias-Rodriguez M.D."/>
            <person name="Jenkins J."/>
            <person name="Jones B.M."/>
            <person name="Lawson T."/>
            <person name="Leese F."/>
            <person name="Lindquist E."/>
            <person name="Lobanov A."/>
            <person name="Lomsadze A."/>
            <person name="Malik S.B."/>
            <person name="Marsh M.E."/>
            <person name="Mackinder L."/>
            <person name="Mock T."/>
            <person name="Mueller-Roeber B."/>
            <person name="Pagarete A."/>
            <person name="Parker M."/>
            <person name="Probert I."/>
            <person name="Quesneville H."/>
            <person name="Raines C."/>
            <person name="Rensing S.A."/>
            <person name="Riano-Pachon D.M."/>
            <person name="Richier S."/>
            <person name="Rokitta S."/>
            <person name="Shiraiwa Y."/>
            <person name="Soanes D.M."/>
            <person name="van der Giezen M."/>
            <person name="Wahlund T.M."/>
            <person name="Williams B."/>
            <person name="Wilson W."/>
            <person name="Wolfe G."/>
            <person name="Wurch L.L."/>
        </authorList>
    </citation>
    <scope>NUCLEOTIDE SEQUENCE</scope>
</reference>
<evidence type="ECO:0000256" key="1">
    <source>
        <dbReference type="SAM" id="MobiDB-lite"/>
    </source>
</evidence>
<sequence length="476" mass="53456">MDSTRKRELEAKAKAEAELLRTREEAARRERRGRADQRRAELQAHDETWRREMAAHTEHARSVARALREHIGWHWRPSSDAFARYPEGLLRIPERFVAVHVDRVVLPLLVRCVEVELEGAYARTAFRDEFLSEGRYARRVDLLPVAPPALQLLDRLSSATCKTFDEALCAAATHLYQAGVVAPFQNPELWRIPDSGTLRVTVEKRATAEGWELSGARRKTGPEARKEGNRVMRRRGATADGGISRRAVSRVVCVFPKEAADAGGAPPTPTTPRPPCTRCGLDRIPDDAEQCPDCGWPLDETWDEHETYHWQDGNDLRCCACGELWSAKVQHCLGDCCGGPVEPVDGSWHVEWVSGGALHSEMPVFFNGRYREADVEEEAKRSAKAAACAANNYDFMTWAASTRGGIGREAAEWFTTGFAAKVALARSDGEKWRVRNERKRLLQQHSAIIARRNWEITQRNAWPRMGGVAPRAPPVE</sequence>
<feature type="region of interest" description="Disordered" evidence="1">
    <location>
        <begin position="216"/>
        <end position="241"/>
    </location>
</feature>
<dbReference type="PaxDb" id="2903-EOD26395"/>
<protein>
    <recommendedName>
        <fullName evidence="4">C2H2-type domain-containing protein</fullName>
    </recommendedName>
</protein>
<dbReference type="RefSeq" id="XP_005778824.1">
    <property type="nucleotide sequence ID" value="XM_005778767.1"/>
</dbReference>
<feature type="region of interest" description="Disordered" evidence="1">
    <location>
        <begin position="20"/>
        <end position="43"/>
    </location>
</feature>
<organism evidence="2 3">
    <name type="scientific">Emiliania huxleyi (strain CCMP1516)</name>
    <dbReference type="NCBI Taxonomy" id="280463"/>
    <lineage>
        <taxon>Eukaryota</taxon>
        <taxon>Haptista</taxon>
        <taxon>Haptophyta</taxon>
        <taxon>Prymnesiophyceae</taxon>
        <taxon>Isochrysidales</taxon>
        <taxon>Noelaerhabdaceae</taxon>
        <taxon>Emiliania</taxon>
    </lineage>
</organism>
<dbReference type="AlphaFoldDB" id="A0A0D3JSB0"/>
<reference evidence="2" key="2">
    <citation type="submission" date="2024-10" db="UniProtKB">
        <authorList>
            <consortium name="EnsemblProtists"/>
        </authorList>
    </citation>
    <scope>IDENTIFICATION</scope>
</reference>
<proteinExistence type="predicted"/>
<feature type="compositionally biased region" description="Basic and acidic residues" evidence="1">
    <location>
        <begin position="220"/>
        <end position="230"/>
    </location>
</feature>
<name>A0A0D3JSB0_EMIH1</name>
<dbReference type="Proteomes" id="UP000013827">
    <property type="component" value="Unassembled WGS sequence"/>
</dbReference>
<accession>A0A0D3JSB0</accession>
<evidence type="ECO:0008006" key="4">
    <source>
        <dbReference type="Google" id="ProtNLM"/>
    </source>
</evidence>
<evidence type="ECO:0000313" key="2">
    <source>
        <dbReference type="EnsemblProtists" id="EOD26395"/>
    </source>
</evidence>
<dbReference type="GeneID" id="17271941"/>